<protein>
    <submittedName>
        <fullName evidence="1">Uncharacterized protein</fullName>
    </submittedName>
</protein>
<dbReference type="EMBL" id="JAKOGI010000560">
    <property type="protein sequence ID" value="KAJ8433103.1"/>
    <property type="molecule type" value="Genomic_DNA"/>
</dbReference>
<dbReference type="AlphaFoldDB" id="A0A9Q1JXW6"/>
<dbReference type="Gene3D" id="2.80.10.50">
    <property type="match status" value="1"/>
</dbReference>
<accession>A0A9Q1JXW6</accession>
<name>A0A9Q1JXW6_9CARY</name>
<reference evidence="1" key="1">
    <citation type="submission" date="2022-04" db="EMBL/GenBank/DDBJ databases">
        <title>Carnegiea gigantea Genome sequencing and assembly v2.</title>
        <authorList>
            <person name="Copetti D."/>
            <person name="Sanderson M.J."/>
            <person name="Burquez A."/>
            <person name="Wojciechowski M.F."/>
        </authorList>
    </citation>
    <scope>NUCLEOTIDE SEQUENCE</scope>
    <source>
        <strain evidence="1">SGP5-SGP5p</strain>
        <tissue evidence="1">Aerial part</tissue>
    </source>
</reference>
<comment type="caution">
    <text evidence="1">The sequence shown here is derived from an EMBL/GenBank/DDBJ whole genome shotgun (WGS) entry which is preliminary data.</text>
</comment>
<gene>
    <name evidence="1" type="ORF">Cgig2_020599</name>
</gene>
<dbReference type="Proteomes" id="UP001153076">
    <property type="component" value="Unassembled WGS sequence"/>
</dbReference>
<organism evidence="1 2">
    <name type="scientific">Carnegiea gigantea</name>
    <dbReference type="NCBI Taxonomy" id="171969"/>
    <lineage>
        <taxon>Eukaryota</taxon>
        <taxon>Viridiplantae</taxon>
        <taxon>Streptophyta</taxon>
        <taxon>Embryophyta</taxon>
        <taxon>Tracheophyta</taxon>
        <taxon>Spermatophyta</taxon>
        <taxon>Magnoliopsida</taxon>
        <taxon>eudicotyledons</taxon>
        <taxon>Gunneridae</taxon>
        <taxon>Pentapetalae</taxon>
        <taxon>Caryophyllales</taxon>
        <taxon>Cactineae</taxon>
        <taxon>Cactaceae</taxon>
        <taxon>Cactoideae</taxon>
        <taxon>Echinocereeae</taxon>
        <taxon>Carnegiea</taxon>
    </lineage>
</organism>
<dbReference type="InterPro" id="IPR011065">
    <property type="entry name" value="Kunitz_inhibitor_STI-like_sf"/>
</dbReference>
<proteinExistence type="predicted"/>
<keyword evidence="2" id="KW-1185">Reference proteome</keyword>
<evidence type="ECO:0000313" key="1">
    <source>
        <dbReference type="EMBL" id="KAJ8433103.1"/>
    </source>
</evidence>
<sequence>MSARCGTGGFWRVTFDRPIGREVIQPFSFSSDTFSIEKIEAPLNAYKIVYSYHLPHTMRPGYLTLFLDGLSGKNMVTLTDDPTQALNVVFFKHKKDIDKEIHLSSDVQIDSGLSAYCRSDGFWRVSFDAYTYRDVIIASGIFSVPRSSFRIEKTEGSLSADKIAYSPPTTTSSQQQRYLTVFRDLLSGPKLVGLTDDSARVVLFVFFKIKKDVVASI</sequence>
<evidence type="ECO:0000313" key="2">
    <source>
        <dbReference type="Proteomes" id="UP001153076"/>
    </source>
</evidence>
<dbReference type="SUPFAM" id="SSF50386">
    <property type="entry name" value="STI-like"/>
    <property type="match status" value="2"/>
</dbReference>
<dbReference type="OrthoDB" id="1872570at2759"/>